<keyword evidence="4" id="KW-1185">Reference proteome</keyword>
<feature type="domain" description="Sulfatase-modifying factor enzyme-like" evidence="2">
    <location>
        <begin position="44"/>
        <end position="403"/>
    </location>
</feature>
<evidence type="ECO:0000256" key="1">
    <source>
        <dbReference type="SAM" id="SignalP"/>
    </source>
</evidence>
<name>A0A915YBF7_9BACT</name>
<dbReference type="SUPFAM" id="SSF56436">
    <property type="entry name" value="C-type lectin-like"/>
    <property type="match status" value="1"/>
</dbReference>
<dbReference type="InterPro" id="IPR005532">
    <property type="entry name" value="SUMF_dom"/>
</dbReference>
<accession>A0A915YBF7</accession>
<proteinExistence type="predicted"/>
<dbReference type="KEGG" id="aup:AsAng_0006970"/>
<dbReference type="PANTHER" id="PTHR23150:SF19">
    <property type="entry name" value="FORMYLGLYCINE-GENERATING ENZYME"/>
    <property type="match status" value="1"/>
</dbReference>
<keyword evidence="1" id="KW-0732">Signal</keyword>
<evidence type="ECO:0000259" key="2">
    <source>
        <dbReference type="Pfam" id="PF03781"/>
    </source>
</evidence>
<evidence type="ECO:0000313" key="4">
    <source>
        <dbReference type="Proteomes" id="UP001060919"/>
    </source>
</evidence>
<dbReference type="GO" id="GO:0120147">
    <property type="term" value="F:formylglycine-generating oxidase activity"/>
    <property type="evidence" value="ECO:0007669"/>
    <property type="project" value="TreeGrafter"/>
</dbReference>
<dbReference type="InterPro" id="IPR016187">
    <property type="entry name" value="CTDL_fold"/>
</dbReference>
<feature type="chain" id="PRO_5036973559" evidence="1">
    <location>
        <begin position="22"/>
        <end position="410"/>
    </location>
</feature>
<dbReference type="InterPro" id="IPR051043">
    <property type="entry name" value="Sulfatase_Mod_Factor_Kinase"/>
</dbReference>
<dbReference type="InterPro" id="IPR042095">
    <property type="entry name" value="SUMF_sf"/>
</dbReference>
<sequence>MLQLKNTFVLLIVLCSFSTLSQTMIQTSYLERKLTPKQIEGYKLLFIEGGTFNMGQGVDEDILRRVTVSSFYISATEVTNLEYREFLTWIQEYRPQTALDDLLPDQTIWQRYIGGNVGDKLAKDYFNLPAFDYYPVVGVSWIQVQLFLEWKTDRTNEQIAIANGDWTLAMRKKFIFSTDSFLRDLYPNKSETPQQKKVKNYILPSYRLPTEAEWEFAAWALLGKQNSTDQEEQGIQSYTHVPTTSTRPRHAISFVNQYRKKVIKHTKKHPVPAYYDHNKYQLPKHVFEGDINRYGIYNMNDNASEWVVDAYRPISKVVPDVSSSDLNPVINLDTVKEGEINAIREFDYKKVEKPSLNPVEIAAIKRVYKGANVAQETGKRGPGYRYSERAKGEYTTLIGFRCAMTRVSLK</sequence>
<dbReference type="Gene3D" id="3.90.1580.10">
    <property type="entry name" value="paralog of FGE (formylglycine-generating enzyme)"/>
    <property type="match status" value="1"/>
</dbReference>
<dbReference type="Proteomes" id="UP001060919">
    <property type="component" value="Chromosome"/>
</dbReference>
<dbReference type="AlphaFoldDB" id="A0A915YBF7"/>
<dbReference type="EMBL" id="AP026867">
    <property type="protein sequence ID" value="BDS09992.1"/>
    <property type="molecule type" value="Genomic_DNA"/>
</dbReference>
<dbReference type="PANTHER" id="PTHR23150">
    <property type="entry name" value="SULFATASE MODIFYING FACTOR 1, 2"/>
    <property type="match status" value="1"/>
</dbReference>
<dbReference type="Pfam" id="PF03781">
    <property type="entry name" value="FGE-sulfatase"/>
    <property type="match status" value="1"/>
</dbReference>
<feature type="signal peptide" evidence="1">
    <location>
        <begin position="1"/>
        <end position="21"/>
    </location>
</feature>
<reference evidence="3" key="1">
    <citation type="submission" date="2022-09" db="EMBL/GenBank/DDBJ databases">
        <title>Aureispira anguillicida sp. nov., isolated from Leptocephalus of Japanese eel Anguilla japonica.</title>
        <authorList>
            <person name="Yuasa K."/>
            <person name="Mekata T."/>
            <person name="Ikunari K."/>
        </authorList>
    </citation>
    <scope>NUCLEOTIDE SEQUENCE</scope>
    <source>
        <strain evidence="3">EL160426</strain>
    </source>
</reference>
<evidence type="ECO:0000313" key="3">
    <source>
        <dbReference type="EMBL" id="BDS09992.1"/>
    </source>
</evidence>
<gene>
    <name evidence="3" type="ORF">AsAng_0006970</name>
</gene>
<organism evidence="3 4">
    <name type="scientific">Aureispira anguillae</name>
    <dbReference type="NCBI Taxonomy" id="2864201"/>
    <lineage>
        <taxon>Bacteria</taxon>
        <taxon>Pseudomonadati</taxon>
        <taxon>Bacteroidota</taxon>
        <taxon>Saprospiria</taxon>
        <taxon>Saprospirales</taxon>
        <taxon>Saprospiraceae</taxon>
        <taxon>Aureispira</taxon>
    </lineage>
</organism>
<protein>
    <submittedName>
        <fullName evidence="3">Formylglycine-generating enzyme family protein</fullName>
    </submittedName>
</protein>